<protein>
    <recommendedName>
        <fullName evidence="3">Lipoprotein signal peptidase</fullName>
    </recommendedName>
</protein>
<sequence>MQNPHLRRISALCAARSLAYLYDMSSLAALLRLELHPHLGVLQRSQAT</sequence>
<gene>
    <name evidence="1" type="ORF">HMPREF9371_0020</name>
</gene>
<dbReference type="HOGENOM" id="CLU_189134_1_0_4"/>
<comment type="caution">
    <text evidence="1">The sequence shown here is derived from an EMBL/GenBank/DDBJ whole genome shotgun (WGS) entry which is preliminary data.</text>
</comment>
<dbReference type="STRING" id="1032488.HMPREF9371_0020"/>
<organism evidence="1 2">
    <name type="scientific">Neisseria shayeganii 871</name>
    <dbReference type="NCBI Taxonomy" id="1032488"/>
    <lineage>
        <taxon>Bacteria</taxon>
        <taxon>Pseudomonadati</taxon>
        <taxon>Pseudomonadota</taxon>
        <taxon>Betaproteobacteria</taxon>
        <taxon>Neisseriales</taxon>
        <taxon>Neisseriaceae</taxon>
        <taxon>Neisseria</taxon>
    </lineage>
</organism>
<evidence type="ECO:0000313" key="1">
    <source>
        <dbReference type="EMBL" id="EGY53709.1"/>
    </source>
</evidence>
<keyword evidence="2" id="KW-1185">Reference proteome</keyword>
<accession>G4CEI1</accession>
<evidence type="ECO:0000313" key="2">
    <source>
        <dbReference type="Proteomes" id="UP000003019"/>
    </source>
</evidence>
<dbReference type="PATRIC" id="fig|1032488.3.peg.17"/>
<reference evidence="1 2" key="1">
    <citation type="submission" date="2011-05" db="EMBL/GenBank/DDBJ databases">
        <authorList>
            <person name="Muzny D."/>
            <person name="Qin X."/>
            <person name="Deng J."/>
            <person name="Jiang H."/>
            <person name="Liu Y."/>
            <person name="Qu J."/>
            <person name="Song X.-Z."/>
            <person name="Zhang L."/>
            <person name="Thornton R."/>
            <person name="Coyle M."/>
            <person name="Francisco L."/>
            <person name="Jackson L."/>
            <person name="Javaid M."/>
            <person name="Korchina V."/>
            <person name="Kovar C."/>
            <person name="Mata R."/>
            <person name="Mathew T."/>
            <person name="Ngo R."/>
            <person name="Nguyen L."/>
            <person name="Nguyen N."/>
            <person name="Okwuonu G."/>
            <person name="Ongeri F."/>
            <person name="Pham C."/>
            <person name="Simmons D."/>
            <person name="Wilczek-Boney K."/>
            <person name="Hale W."/>
            <person name="Jakkamsetti A."/>
            <person name="Pham P."/>
            <person name="Ruth R."/>
            <person name="San Lucas F."/>
            <person name="Warren J."/>
            <person name="Zhang J."/>
            <person name="Zhao Z."/>
            <person name="Zhou C."/>
            <person name="Zhu D."/>
            <person name="Lee S."/>
            <person name="Bess C."/>
            <person name="Blankenburg K."/>
            <person name="Forbes L."/>
            <person name="Fu Q."/>
            <person name="Gubbala S."/>
            <person name="Hirani K."/>
            <person name="Jayaseelan J.C."/>
            <person name="Lara F."/>
            <person name="Munidasa M."/>
            <person name="Palculict T."/>
            <person name="Patil S."/>
            <person name="Pu L.-L."/>
            <person name="Saada N."/>
            <person name="Tang L."/>
            <person name="Weissenberger G."/>
            <person name="Zhu Y."/>
            <person name="Hemphill L."/>
            <person name="Shang Y."/>
            <person name="Youmans B."/>
            <person name="Ayvaz T."/>
            <person name="Ross M."/>
            <person name="Santibanez J."/>
            <person name="Aqrawi P."/>
            <person name="Gross S."/>
            <person name="Joshi V."/>
            <person name="Fowler G."/>
            <person name="Nazareth L."/>
            <person name="Reid J."/>
            <person name="Worley K."/>
            <person name="Petrosino J."/>
            <person name="Highlander S."/>
            <person name="Gibbs R."/>
        </authorList>
    </citation>
    <scope>NUCLEOTIDE SEQUENCE [LARGE SCALE GENOMIC DNA]</scope>
    <source>
        <strain evidence="1 2">871</strain>
    </source>
</reference>
<dbReference type="RefSeq" id="WP_009117714.1">
    <property type="nucleotide sequence ID" value="NZ_JH164926.1"/>
</dbReference>
<name>G4CEI1_9NEIS</name>
<proteinExistence type="predicted"/>
<dbReference type="Proteomes" id="UP000003019">
    <property type="component" value="Unassembled WGS sequence"/>
</dbReference>
<dbReference type="AlphaFoldDB" id="G4CEI1"/>
<evidence type="ECO:0008006" key="3">
    <source>
        <dbReference type="Google" id="ProtNLM"/>
    </source>
</evidence>
<dbReference type="EMBL" id="AGAY01000002">
    <property type="protein sequence ID" value="EGY53709.1"/>
    <property type="molecule type" value="Genomic_DNA"/>
</dbReference>